<dbReference type="Pfam" id="PF14518">
    <property type="entry name" value="Haem_oxygenas_2"/>
    <property type="match status" value="1"/>
</dbReference>
<organism evidence="2">
    <name type="scientific">marine metagenome</name>
    <dbReference type="NCBI Taxonomy" id="408172"/>
    <lineage>
        <taxon>unclassified sequences</taxon>
        <taxon>metagenomes</taxon>
        <taxon>ecological metagenomes</taxon>
    </lineage>
</organism>
<evidence type="ECO:0000256" key="1">
    <source>
        <dbReference type="ARBA" id="ARBA00023002"/>
    </source>
</evidence>
<feature type="non-terminal residue" evidence="2">
    <location>
        <position position="1"/>
    </location>
</feature>
<proteinExistence type="predicted"/>
<name>A0A381UV79_9ZZZZ</name>
<dbReference type="SUPFAM" id="SSF48613">
    <property type="entry name" value="Heme oxygenase-like"/>
    <property type="match status" value="1"/>
</dbReference>
<keyword evidence="1" id="KW-0560">Oxidoreductase</keyword>
<gene>
    <name evidence="2" type="ORF">METZ01_LOCUS84505</name>
</gene>
<dbReference type="AlphaFoldDB" id="A0A381UV79"/>
<accession>A0A381UV79</accession>
<dbReference type="GO" id="GO:0016491">
    <property type="term" value="F:oxidoreductase activity"/>
    <property type="evidence" value="ECO:0007669"/>
    <property type="project" value="UniProtKB-KW"/>
</dbReference>
<protein>
    <recommendedName>
        <fullName evidence="3">Thiaminase-2/PQQC domain-containing protein</fullName>
    </recommendedName>
</protein>
<dbReference type="EMBL" id="UINC01007142">
    <property type="protein sequence ID" value="SVA31651.1"/>
    <property type="molecule type" value="Genomic_DNA"/>
</dbReference>
<dbReference type="PANTHER" id="PTHR40279:SF3">
    <property type="entry name" value="4-AMINOBENZOATE SYNTHASE"/>
    <property type="match status" value="1"/>
</dbReference>
<evidence type="ECO:0008006" key="3">
    <source>
        <dbReference type="Google" id="ProtNLM"/>
    </source>
</evidence>
<dbReference type="PANTHER" id="PTHR40279">
    <property type="entry name" value="PQQC-LIKE PROTEIN"/>
    <property type="match status" value="1"/>
</dbReference>
<dbReference type="Gene3D" id="1.20.910.10">
    <property type="entry name" value="Heme oxygenase-like"/>
    <property type="match status" value="1"/>
</dbReference>
<evidence type="ECO:0000313" key="2">
    <source>
        <dbReference type="EMBL" id="SVA31651.1"/>
    </source>
</evidence>
<dbReference type="SMART" id="SM01236">
    <property type="entry name" value="Haem_oxygenase_2"/>
    <property type="match status" value="1"/>
</dbReference>
<reference evidence="2" key="1">
    <citation type="submission" date="2018-05" db="EMBL/GenBank/DDBJ databases">
        <authorList>
            <person name="Lanie J.A."/>
            <person name="Ng W.-L."/>
            <person name="Kazmierczak K.M."/>
            <person name="Andrzejewski T.M."/>
            <person name="Davidsen T.M."/>
            <person name="Wayne K.J."/>
            <person name="Tettelin H."/>
            <person name="Glass J.I."/>
            <person name="Rusch D."/>
            <person name="Podicherti R."/>
            <person name="Tsui H.-C.T."/>
            <person name="Winkler M.E."/>
        </authorList>
    </citation>
    <scope>NUCLEOTIDE SEQUENCE</scope>
</reference>
<dbReference type="InterPro" id="IPR039068">
    <property type="entry name" value="PqqC-like"/>
</dbReference>
<dbReference type="InterPro" id="IPR016084">
    <property type="entry name" value="Haem_Oase-like_multi-hlx"/>
</dbReference>
<sequence length="216" mass="25274">VNKYIEKLKLETPINKQPFFEMLVDGRLSLEKFQETQIRFLDAVLFFSLPMFILASKIDSYEQRQIVINNILDEHGNGDLKNAHGNTFKEYLYDLGIEKSELLQRKPHDAVINFNQTIMKTVKNRDILVSIAMFGMIEDRYAQMSKLLAQSVLGRGWLQKENLSHYTLHRELDIHHAQSFYNIIRSNWEQPKSYEKIKKGLLLGNALIINLYNSLL</sequence>